<accession>A0AAN8WSD2</accession>
<name>A0AAN8WSD2_HALRR</name>
<dbReference type="AlphaFoldDB" id="A0AAN8WSD2"/>
<proteinExistence type="predicted"/>
<evidence type="ECO:0000256" key="1">
    <source>
        <dbReference type="SAM" id="MobiDB-lite"/>
    </source>
</evidence>
<keyword evidence="3" id="KW-1185">Reference proteome</keyword>
<comment type="caution">
    <text evidence="2">The sequence shown here is derived from an EMBL/GenBank/DDBJ whole genome shotgun (WGS) entry which is preliminary data.</text>
</comment>
<evidence type="ECO:0000313" key="3">
    <source>
        <dbReference type="Proteomes" id="UP001381693"/>
    </source>
</evidence>
<evidence type="ECO:0000313" key="2">
    <source>
        <dbReference type="EMBL" id="KAK7065450.1"/>
    </source>
</evidence>
<reference evidence="2 3" key="1">
    <citation type="submission" date="2023-11" db="EMBL/GenBank/DDBJ databases">
        <title>Halocaridina rubra genome assembly.</title>
        <authorList>
            <person name="Smith C."/>
        </authorList>
    </citation>
    <scope>NUCLEOTIDE SEQUENCE [LARGE SCALE GENOMIC DNA]</scope>
    <source>
        <strain evidence="2">EP-1</strain>
        <tissue evidence="2">Whole</tissue>
    </source>
</reference>
<sequence>MEVSQLKAPNTRHRGVRRNSGDRADSTIGLRADMPGARVEAMLIQEYDDNRLSKHKIVRYLQDVSEDLEHNTDLFE</sequence>
<dbReference type="Proteomes" id="UP001381693">
    <property type="component" value="Unassembled WGS sequence"/>
</dbReference>
<dbReference type="EMBL" id="JAXCGZ010020783">
    <property type="protein sequence ID" value="KAK7065450.1"/>
    <property type="molecule type" value="Genomic_DNA"/>
</dbReference>
<organism evidence="2 3">
    <name type="scientific">Halocaridina rubra</name>
    <name type="common">Hawaiian red shrimp</name>
    <dbReference type="NCBI Taxonomy" id="373956"/>
    <lineage>
        <taxon>Eukaryota</taxon>
        <taxon>Metazoa</taxon>
        <taxon>Ecdysozoa</taxon>
        <taxon>Arthropoda</taxon>
        <taxon>Crustacea</taxon>
        <taxon>Multicrustacea</taxon>
        <taxon>Malacostraca</taxon>
        <taxon>Eumalacostraca</taxon>
        <taxon>Eucarida</taxon>
        <taxon>Decapoda</taxon>
        <taxon>Pleocyemata</taxon>
        <taxon>Caridea</taxon>
        <taxon>Atyoidea</taxon>
        <taxon>Atyidae</taxon>
        <taxon>Halocaridina</taxon>
    </lineage>
</organism>
<protein>
    <submittedName>
        <fullName evidence="2">Uncharacterized protein</fullName>
    </submittedName>
</protein>
<gene>
    <name evidence="2" type="ORF">SK128_016158</name>
</gene>
<feature type="region of interest" description="Disordered" evidence="1">
    <location>
        <begin position="1"/>
        <end position="28"/>
    </location>
</feature>